<organism evidence="1">
    <name type="scientific">Tanacetum cinerariifolium</name>
    <name type="common">Dalmatian daisy</name>
    <name type="synonym">Chrysanthemum cinerariifolium</name>
    <dbReference type="NCBI Taxonomy" id="118510"/>
    <lineage>
        <taxon>Eukaryota</taxon>
        <taxon>Viridiplantae</taxon>
        <taxon>Streptophyta</taxon>
        <taxon>Embryophyta</taxon>
        <taxon>Tracheophyta</taxon>
        <taxon>Spermatophyta</taxon>
        <taxon>Magnoliopsida</taxon>
        <taxon>eudicotyledons</taxon>
        <taxon>Gunneridae</taxon>
        <taxon>Pentapetalae</taxon>
        <taxon>asterids</taxon>
        <taxon>campanulids</taxon>
        <taxon>Asterales</taxon>
        <taxon>Asteraceae</taxon>
        <taxon>Asteroideae</taxon>
        <taxon>Anthemideae</taxon>
        <taxon>Anthemidinae</taxon>
        <taxon>Tanacetum</taxon>
    </lineage>
</organism>
<reference evidence="1" key="1">
    <citation type="journal article" date="2019" name="Sci. Rep.">
        <title>Draft genome of Tanacetum cinerariifolium, the natural source of mosquito coil.</title>
        <authorList>
            <person name="Yamashiro T."/>
            <person name="Shiraishi A."/>
            <person name="Satake H."/>
            <person name="Nakayama K."/>
        </authorList>
    </citation>
    <scope>NUCLEOTIDE SEQUENCE</scope>
</reference>
<evidence type="ECO:0000313" key="1">
    <source>
        <dbReference type="EMBL" id="GEU66839.1"/>
    </source>
</evidence>
<proteinExistence type="predicted"/>
<dbReference type="AlphaFoldDB" id="A0A6L2M093"/>
<protein>
    <submittedName>
        <fullName evidence="1">Chaperone protein DnaJ 16-like</fullName>
    </submittedName>
</protein>
<sequence length="162" mass="17931">TTKAEREDLEIDLSCLGTMNTMVAAFLVSLECRSRLLVLASVLKEAINVKVHALPLALGKPVSRKKIYTLVPVGCVDFHHLAFLECLKKSHLATKGDIHVAHIYKTMCTSVDDVEWEVFLNVHNLAAKRVVENLVTVVMTTEDIESDNAGCAVCKDEGVRWI</sequence>
<gene>
    <name evidence="1" type="ORF">Tci_038817</name>
</gene>
<comment type="caution">
    <text evidence="1">The sequence shown here is derived from an EMBL/GenBank/DDBJ whole genome shotgun (WGS) entry which is preliminary data.</text>
</comment>
<name>A0A6L2M093_TANCI</name>
<accession>A0A6L2M093</accession>
<feature type="non-terminal residue" evidence="1">
    <location>
        <position position="1"/>
    </location>
</feature>
<dbReference type="EMBL" id="BKCJ010005454">
    <property type="protein sequence ID" value="GEU66839.1"/>
    <property type="molecule type" value="Genomic_DNA"/>
</dbReference>